<dbReference type="Gene3D" id="3.40.800.10">
    <property type="entry name" value="Ureohydrolase domain"/>
    <property type="match status" value="1"/>
</dbReference>
<feature type="binding site" evidence="4">
    <location>
        <position position="199"/>
    </location>
    <ligand>
        <name>Mn(2+)</name>
        <dbReference type="ChEBI" id="CHEBI:29035"/>
        <label>1</label>
    </ligand>
</feature>
<feature type="binding site" evidence="4">
    <location>
        <position position="101"/>
    </location>
    <ligand>
        <name>Mn(2+)</name>
        <dbReference type="ChEBI" id="CHEBI:29035"/>
        <label>1</label>
    </ligand>
</feature>
<dbReference type="InterPro" id="IPR006035">
    <property type="entry name" value="Ureohydrolase"/>
</dbReference>
<evidence type="ECO:0000313" key="6">
    <source>
        <dbReference type="EMBL" id="AUV83106.1"/>
    </source>
</evidence>
<feature type="binding site" evidence="4">
    <location>
        <position position="124"/>
    </location>
    <ligand>
        <name>Mn(2+)</name>
        <dbReference type="ChEBI" id="CHEBI:29035"/>
        <label>2</label>
    </ligand>
</feature>
<organism evidence="6 7">
    <name type="scientific">Salinigranum rubrum</name>
    <dbReference type="NCBI Taxonomy" id="755307"/>
    <lineage>
        <taxon>Archaea</taxon>
        <taxon>Methanobacteriati</taxon>
        <taxon>Methanobacteriota</taxon>
        <taxon>Stenosarchaea group</taxon>
        <taxon>Halobacteria</taxon>
        <taxon>Halobacteriales</taxon>
        <taxon>Haloferacaceae</taxon>
        <taxon>Salinigranum</taxon>
    </lineage>
</organism>
<comment type="similarity">
    <text evidence="1">Belongs to the arginase family. Agmatinase subfamily.</text>
</comment>
<evidence type="ECO:0000256" key="3">
    <source>
        <dbReference type="ARBA" id="ARBA00022801"/>
    </source>
</evidence>
<protein>
    <submittedName>
        <fullName evidence="6">Agmatinase</fullName>
    </submittedName>
</protein>
<feature type="binding site" evidence="4">
    <location>
        <position position="197"/>
    </location>
    <ligand>
        <name>Mn(2+)</name>
        <dbReference type="ChEBI" id="CHEBI:29035"/>
        <label>1</label>
    </ligand>
</feature>
<feature type="binding site" evidence="4">
    <location>
        <position position="120"/>
    </location>
    <ligand>
        <name>Mn(2+)</name>
        <dbReference type="ChEBI" id="CHEBI:29035"/>
        <label>1</label>
    </ligand>
</feature>
<dbReference type="GO" id="GO:0008783">
    <property type="term" value="F:agmatinase activity"/>
    <property type="evidence" value="ECO:0007669"/>
    <property type="project" value="TreeGrafter"/>
</dbReference>
<dbReference type="InterPro" id="IPR023696">
    <property type="entry name" value="Ureohydrolase_dom_sf"/>
</dbReference>
<dbReference type="PROSITE" id="PS51409">
    <property type="entry name" value="ARGINASE_2"/>
    <property type="match status" value="1"/>
</dbReference>
<dbReference type="GeneID" id="35593793"/>
<dbReference type="PANTHER" id="PTHR11358:SF26">
    <property type="entry name" value="GUANIDINO ACID HYDROLASE, MITOCHONDRIAL"/>
    <property type="match status" value="1"/>
</dbReference>
<evidence type="ECO:0000256" key="2">
    <source>
        <dbReference type="ARBA" id="ARBA00022723"/>
    </source>
</evidence>
<evidence type="ECO:0000256" key="4">
    <source>
        <dbReference type="PIRSR" id="PIRSR036979-1"/>
    </source>
</evidence>
<sequence length="283" mass="30412">MFPGTTAERDAADYVVVGAPLDVSTTFQPGTRFGPDEIRKFAEPYDDYDHRTDQFFTELGVADAGDVRAWDDAEAYLTFLSGTLRDVVWDDAVPLLLGGEHTVSYAGVEATDPKTFVCLDAHLDLRTEYDGNEWSHACVTRRVLDVVDEAVVVGARTGSPEEWERAEEEDVTVVPPESVREWLAGFDSDGPVYLSVDIDGADPSVAPGTGTMEPFGLSSTQMRDAVRAVAPACVGFDVVEVNDRDDGQAAALGGKLLREFVYAHAASSGSAPDDGGRADRPGD</sequence>
<proteinExistence type="inferred from homology"/>
<dbReference type="GO" id="GO:0046872">
    <property type="term" value="F:metal ion binding"/>
    <property type="evidence" value="ECO:0007669"/>
    <property type="project" value="UniProtKB-KW"/>
</dbReference>
<accession>A0A2I8VMF1</accession>
<name>A0A2I8VMF1_9EURY</name>
<dbReference type="Pfam" id="PF00491">
    <property type="entry name" value="Arginase"/>
    <property type="match status" value="1"/>
</dbReference>
<dbReference type="InterPro" id="IPR005925">
    <property type="entry name" value="Agmatinase-rel"/>
</dbReference>
<dbReference type="PANTHER" id="PTHR11358">
    <property type="entry name" value="ARGINASE/AGMATINASE"/>
    <property type="match status" value="1"/>
</dbReference>
<gene>
    <name evidence="6" type="primary">speB</name>
    <name evidence="6" type="ORF">C2R22_16835</name>
</gene>
<dbReference type="PROSITE" id="PS01053">
    <property type="entry name" value="ARGINASE_1"/>
    <property type="match status" value="1"/>
</dbReference>
<dbReference type="NCBIfam" id="TIGR01230">
    <property type="entry name" value="agmatinase"/>
    <property type="match status" value="1"/>
</dbReference>
<dbReference type="GO" id="GO:0033389">
    <property type="term" value="P:putrescine biosynthetic process from arginine, via agmatine"/>
    <property type="evidence" value="ECO:0007669"/>
    <property type="project" value="TreeGrafter"/>
</dbReference>
<dbReference type="InterPro" id="IPR020855">
    <property type="entry name" value="Ureohydrolase_Mn_BS"/>
</dbReference>
<feature type="binding site" evidence="4">
    <location>
        <position position="122"/>
    </location>
    <ligand>
        <name>Mn(2+)</name>
        <dbReference type="ChEBI" id="CHEBI:29035"/>
        <label>1</label>
    </ligand>
</feature>
<comment type="cofactor">
    <cofactor evidence="4">
        <name>Mn(2+)</name>
        <dbReference type="ChEBI" id="CHEBI:29035"/>
    </cofactor>
    <text evidence="4">Binds 2 manganese ions per subunit.</text>
</comment>
<dbReference type="AlphaFoldDB" id="A0A2I8VMF1"/>
<dbReference type="KEGG" id="srub:C2R22_16835"/>
<dbReference type="Proteomes" id="UP000236584">
    <property type="component" value="Chromosome"/>
</dbReference>
<dbReference type="PIRSF" id="PIRSF036979">
    <property type="entry name" value="Arginase"/>
    <property type="match status" value="1"/>
</dbReference>
<keyword evidence="7" id="KW-1185">Reference proteome</keyword>
<keyword evidence="3 5" id="KW-0378">Hydrolase</keyword>
<keyword evidence="2 4" id="KW-0479">Metal-binding</keyword>
<reference evidence="6 7" key="1">
    <citation type="submission" date="2018-01" db="EMBL/GenBank/DDBJ databases">
        <title>Complete genome sequence of Salinigranum rubrum GX10T, an extremely halophilic archaeon isolated from a marine solar saltern.</title>
        <authorList>
            <person name="Han S."/>
        </authorList>
    </citation>
    <scope>NUCLEOTIDE SEQUENCE [LARGE SCALE GENOMIC DNA]</scope>
    <source>
        <strain evidence="6 7">GX10</strain>
    </source>
</reference>
<evidence type="ECO:0000256" key="1">
    <source>
        <dbReference type="ARBA" id="ARBA00009227"/>
    </source>
</evidence>
<keyword evidence="4" id="KW-0464">Manganese</keyword>
<dbReference type="OrthoDB" id="7186at2157"/>
<dbReference type="EMBL" id="CP026309">
    <property type="protein sequence ID" value="AUV83106.1"/>
    <property type="molecule type" value="Genomic_DNA"/>
</dbReference>
<dbReference type="SUPFAM" id="SSF52768">
    <property type="entry name" value="Arginase/deacetylase"/>
    <property type="match status" value="1"/>
</dbReference>
<dbReference type="RefSeq" id="WP_103426795.1">
    <property type="nucleotide sequence ID" value="NZ_CP026309.1"/>
</dbReference>
<evidence type="ECO:0000256" key="5">
    <source>
        <dbReference type="RuleBase" id="RU003684"/>
    </source>
</evidence>
<evidence type="ECO:0000313" key="7">
    <source>
        <dbReference type="Proteomes" id="UP000236584"/>
    </source>
</evidence>